<dbReference type="Pfam" id="PF13439">
    <property type="entry name" value="Glyco_transf_4"/>
    <property type="match status" value="1"/>
</dbReference>
<gene>
    <name evidence="3" type="ORF">CWI81_00130</name>
</gene>
<dbReference type="SUPFAM" id="SSF53756">
    <property type="entry name" value="UDP-Glycosyltransferase/glycogen phosphorylase"/>
    <property type="match status" value="1"/>
</dbReference>
<proteinExistence type="predicted"/>
<comment type="caution">
    <text evidence="3">The sequence shown here is derived from an EMBL/GenBank/DDBJ whole genome shotgun (WGS) entry which is preliminary data.</text>
</comment>
<feature type="domain" description="Glycosyl transferase family 1" evidence="1">
    <location>
        <begin position="194"/>
        <end position="314"/>
    </location>
</feature>
<dbReference type="InterPro" id="IPR028098">
    <property type="entry name" value="Glyco_trans_4-like_N"/>
</dbReference>
<evidence type="ECO:0000259" key="1">
    <source>
        <dbReference type="Pfam" id="PF00534"/>
    </source>
</evidence>
<feature type="domain" description="Glycosyltransferase subfamily 4-like N-terminal" evidence="2">
    <location>
        <begin position="18"/>
        <end position="168"/>
    </location>
</feature>
<accession>A0A432ZI54</accession>
<sequence>MKNRKKILLINTSFYPRIGGVENSLVHLISEYKKQGNEVTVVCGDVVDDTGYRYPKYGKMFDAEIIRFRMWPLKLYWLTCFFLLLRIQITNSFDAVVSRSHVTTILASLVGFKVVYLVPGIASLHEKAGNSSSSNLRVLYSNYLQKLAFRLSNRVCVFSGSMFDQVKRLSPGCSPTKVNAGCDSDRFQPRARDEELARELDISASDRVLLCVGRLNRMKSFEKAILVTSELPDDFKLLIVGSGPEESYLLSYAISLGVSDRVKLLGSSKTPERFYSLADFFLFTSIYEPFGQVLLEAAFSSVKVLALDDVYEGESVKTATKEIFEDTPNLVKYASTKSEFISLILEDWYAPASEFDKLRTRFSWGRLSSALLKQQ</sequence>
<dbReference type="Gene3D" id="3.40.50.2000">
    <property type="entry name" value="Glycogen Phosphorylase B"/>
    <property type="match status" value="2"/>
</dbReference>
<organism evidence="3 4">
    <name type="scientific">Idiomarina seosinensis</name>
    <dbReference type="NCBI Taxonomy" id="281739"/>
    <lineage>
        <taxon>Bacteria</taxon>
        <taxon>Pseudomonadati</taxon>
        <taxon>Pseudomonadota</taxon>
        <taxon>Gammaproteobacteria</taxon>
        <taxon>Alteromonadales</taxon>
        <taxon>Idiomarinaceae</taxon>
        <taxon>Idiomarina</taxon>
    </lineage>
</organism>
<keyword evidence="4" id="KW-1185">Reference proteome</keyword>
<dbReference type="Pfam" id="PF00534">
    <property type="entry name" value="Glycos_transf_1"/>
    <property type="match status" value="1"/>
</dbReference>
<dbReference type="Proteomes" id="UP000287908">
    <property type="component" value="Unassembled WGS sequence"/>
</dbReference>
<dbReference type="OrthoDB" id="4611853at2"/>
<dbReference type="InterPro" id="IPR050194">
    <property type="entry name" value="Glycosyltransferase_grp1"/>
</dbReference>
<dbReference type="PANTHER" id="PTHR45947">
    <property type="entry name" value="SULFOQUINOVOSYL TRANSFERASE SQD2"/>
    <property type="match status" value="1"/>
</dbReference>
<evidence type="ECO:0000259" key="2">
    <source>
        <dbReference type="Pfam" id="PF13439"/>
    </source>
</evidence>
<name>A0A432ZI54_9GAMM</name>
<dbReference type="PANTHER" id="PTHR45947:SF3">
    <property type="entry name" value="SULFOQUINOVOSYL TRANSFERASE SQD2"/>
    <property type="match status" value="1"/>
</dbReference>
<evidence type="ECO:0000313" key="3">
    <source>
        <dbReference type="EMBL" id="RUO76952.1"/>
    </source>
</evidence>
<dbReference type="EMBL" id="PIQF01000001">
    <property type="protein sequence ID" value="RUO76952.1"/>
    <property type="molecule type" value="Genomic_DNA"/>
</dbReference>
<evidence type="ECO:0000313" key="4">
    <source>
        <dbReference type="Proteomes" id="UP000287908"/>
    </source>
</evidence>
<dbReference type="AlphaFoldDB" id="A0A432ZI54"/>
<dbReference type="InterPro" id="IPR001296">
    <property type="entry name" value="Glyco_trans_1"/>
</dbReference>
<dbReference type="CDD" id="cd03801">
    <property type="entry name" value="GT4_PimA-like"/>
    <property type="match status" value="1"/>
</dbReference>
<dbReference type="GO" id="GO:0016757">
    <property type="term" value="F:glycosyltransferase activity"/>
    <property type="evidence" value="ECO:0007669"/>
    <property type="project" value="InterPro"/>
</dbReference>
<dbReference type="RefSeq" id="WP_126783222.1">
    <property type="nucleotide sequence ID" value="NZ_PIQF01000001.1"/>
</dbReference>
<evidence type="ECO:0008006" key="5">
    <source>
        <dbReference type="Google" id="ProtNLM"/>
    </source>
</evidence>
<protein>
    <recommendedName>
        <fullName evidence="5">Glycosyltransferase</fullName>
    </recommendedName>
</protein>
<reference evidence="3 4" key="1">
    <citation type="journal article" date="2011" name="Front. Microbiol.">
        <title>Genomic signatures of strain selection and enhancement in Bacillus atrophaeus var. globigii, a historical biowarfare simulant.</title>
        <authorList>
            <person name="Gibbons H.S."/>
            <person name="Broomall S.M."/>
            <person name="McNew L.A."/>
            <person name="Daligault H."/>
            <person name="Chapman C."/>
            <person name="Bruce D."/>
            <person name="Karavis M."/>
            <person name="Krepps M."/>
            <person name="McGregor P.A."/>
            <person name="Hong C."/>
            <person name="Park K.H."/>
            <person name="Akmal A."/>
            <person name="Feldman A."/>
            <person name="Lin J.S."/>
            <person name="Chang W.E."/>
            <person name="Higgs B.W."/>
            <person name="Demirev P."/>
            <person name="Lindquist J."/>
            <person name="Liem A."/>
            <person name="Fochler E."/>
            <person name="Read T.D."/>
            <person name="Tapia R."/>
            <person name="Johnson S."/>
            <person name="Bishop-Lilly K.A."/>
            <person name="Detter C."/>
            <person name="Han C."/>
            <person name="Sozhamannan S."/>
            <person name="Rosenzweig C.N."/>
            <person name="Skowronski E.W."/>
        </authorList>
    </citation>
    <scope>NUCLEOTIDE SEQUENCE [LARGE SCALE GENOMIC DNA]</scope>
    <source>
        <strain evidence="3 4">CL-SP19</strain>
    </source>
</reference>